<accession>A0AAV3X9G1</accession>
<dbReference type="InterPro" id="IPR008258">
    <property type="entry name" value="Transglycosylase_SLT_dom_1"/>
</dbReference>
<evidence type="ECO:0000259" key="2">
    <source>
        <dbReference type="Pfam" id="PF01464"/>
    </source>
</evidence>
<dbReference type="InterPro" id="IPR019734">
    <property type="entry name" value="TPR_rpt"/>
</dbReference>
<organism evidence="3 4">
    <name type="scientific">Microseira wollei NIES-4236</name>
    <dbReference type="NCBI Taxonomy" id="2530354"/>
    <lineage>
        <taxon>Bacteria</taxon>
        <taxon>Bacillati</taxon>
        <taxon>Cyanobacteriota</taxon>
        <taxon>Cyanophyceae</taxon>
        <taxon>Oscillatoriophycideae</taxon>
        <taxon>Aerosakkonematales</taxon>
        <taxon>Aerosakkonemataceae</taxon>
        <taxon>Microseira</taxon>
    </lineage>
</organism>
<dbReference type="Pfam" id="PF13174">
    <property type="entry name" value="TPR_6"/>
    <property type="match status" value="2"/>
</dbReference>
<dbReference type="AlphaFoldDB" id="A0AAV3X9G1"/>
<dbReference type="PANTHER" id="PTHR37423">
    <property type="entry name" value="SOLUBLE LYTIC MUREIN TRANSGLYCOSYLASE-RELATED"/>
    <property type="match status" value="1"/>
</dbReference>
<dbReference type="InterPro" id="IPR023346">
    <property type="entry name" value="Lysozyme-like_dom_sf"/>
</dbReference>
<sequence length="732" mass="82485">MLKQLKNPISLAVGAGISVLVLGAGFAVVRWDDVQRLAPQLGQLQQLDSKSEPQQQAQEDPKSAVLPLATVSPQQRASQLEAISSSNTPSQDRSRARYLLASDLIAQKQGKKALSLLEGLEQDYPVLAAHVAMKRAQAYESIPDNAKAKAAWQELLEKYPENPLAAEALFVLGRKDAKLWDQAIASFPSHPRTIEIARERLKKTPNQLSLLLLLLKHDQDSRDIGTVLNQLTIQHGAQLKPQDWEAIAFLLWQRREYGQSGKAYAKAPATPRNVYRAARGQQLGGFKNEAEALYQQLIRDFPTAKDTGLGLIRLSRISPQQDALIYLDRVIKEFPDQAGAALLDKAKILDKIKSTKSASQARQLALKKYGNSDEVAQFRWDAARQRAKAGDFLGAWQWAQPISREHPESELAPEAAYWVGKWAAKLGRAGEAKTAYEYVISRYPESYYAWRSAGELGWNVGTFTTVRQLIPQIVRPPEKPLLPAGSETVKELYQLGQKKDARSLWQAEFSNYIQPTIAEQFTDGVLLLGVGQNIQGITQLESLGWWRDTDEEKSQLASLKKQPEYWQALYPFPYLELVENWSKQRQLNPLLVISLIRQESRFETTIRSFANAIGLMQVLPSTAAWIAPQINLKNYALENPNDNINLGTWYLDHTHETYKNNSLLAVASYNAGPGNVSKWIQKYGLNDPDEFVEDIPFPETQGYVKHVFGNYWNYLRFYNPEIAQKLEQLPTK</sequence>
<dbReference type="GO" id="GO:0004553">
    <property type="term" value="F:hydrolase activity, hydrolyzing O-glycosyl compounds"/>
    <property type="evidence" value="ECO:0007669"/>
    <property type="project" value="InterPro"/>
</dbReference>
<gene>
    <name evidence="3" type="ORF">MiSe_32380</name>
</gene>
<reference evidence="3" key="1">
    <citation type="submission" date="2019-10" db="EMBL/GenBank/DDBJ databases">
        <title>Draft genome sequece of Microseira wollei NIES-4236.</title>
        <authorList>
            <person name="Yamaguchi H."/>
            <person name="Suzuki S."/>
            <person name="Kawachi M."/>
        </authorList>
    </citation>
    <scope>NUCLEOTIDE SEQUENCE</scope>
    <source>
        <strain evidence="3">NIES-4236</strain>
    </source>
</reference>
<dbReference type="Gene3D" id="1.10.530.10">
    <property type="match status" value="1"/>
</dbReference>
<proteinExistence type="predicted"/>
<dbReference type="Gene3D" id="1.25.40.10">
    <property type="entry name" value="Tetratricopeptide repeat domain"/>
    <property type="match status" value="3"/>
</dbReference>
<feature type="domain" description="Transglycosylase SLT" evidence="2">
    <location>
        <begin position="577"/>
        <end position="687"/>
    </location>
</feature>
<keyword evidence="4" id="KW-1185">Reference proteome</keyword>
<keyword evidence="1" id="KW-0732">Signal</keyword>
<dbReference type="Proteomes" id="UP001050975">
    <property type="component" value="Unassembled WGS sequence"/>
</dbReference>
<dbReference type="Pfam" id="PF01464">
    <property type="entry name" value="SLT"/>
    <property type="match status" value="1"/>
</dbReference>
<dbReference type="CDD" id="cd13401">
    <property type="entry name" value="Slt70-like"/>
    <property type="match status" value="1"/>
</dbReference>
<dbReference type="GO" id="GO:0042597">
    <property type="term" value="C:periplasmic space"/>
    <property type="evidence" value="ECO:0007669"/>
    <property type="project" value="InterPro"/>
</dbReference>
<name>A0AAV3X9G1_9CYAN</name>
<evidence type="ECO:0000313" key="4">
    <source>
        <dbReference type="Proteomes" id="UP001050975"/>
    </source>
</evidence>
<dbReference type="PANTHER" id="PTHR37423:SF5">
    <property type="entry name" value="SOLUBLE LYTIC MUREIN TRANSGLYCOSYLASE"/>
    <property type="match status" value="1"/>
</dbReference>
<evidence type="ECO:0000256" key="1">
    <source>
        <dbReference type="ARBA" id="ARBA00022729"/>
    </source>
</evidence>
<dbReference type="RefSeq" id="WP_226582079.1">
    <property type="nucleotide sequence ID" value="NZ_BLAY01000045.1"/>
</dbReference>
<dbReference type="SUPFAM" id="SSF48435">
    <property type="entry name" value="Bacterial muramidases"/>
    <property type="match status" value="1"/>
</dbReference>
<evidence type="ECO:0000313" key="3">
    <source>
        <dbReference type="EMBL" id="GET38480.1"/>
    </source>
</evidence>
<protein>
    <submittedName>
        <fullName evidence="3">Lytic transglycosylase, catalytic</fullName>
    </submittedName>
</protein>
<comment type="caution">
    <text evidence="3">The sequence shown here is derived from an EMBL/GenBank/DDBJ whole genome shotgun (WGS) entry which is preliminary data.</text>
</comment>
<dbReference type="SUPFAM" id="SSF53955">
    <property type="entry name" value="Lysozyme-like"/>
    <property type="match status" value="1"/>
</dbReference>
<dbReference type="InterPro" id="IPR011990">
    <property type="entry name" value="TPR-like_helical_dom_sf"/>
</dbReference>
<dbReference type="InterPro" id="IPR008939">
    <property type="entry name" value="Lytic_TGlycosylase_superhlx_U"/>
</dbReference>
<dbReference type="EMBL" id="BLAY01000045">
    <property type="protein sequence ID" value="GET38480.1"/>
    <property type="molecule type" value="Genomic_DNA"/>
</dbReference>